<dbReference type="PANTHER" id="PTHR30446:SF0">
    <property type="entry name" value="RECOMBINATION PROTEIN RECR"/>
    <property type="match status" value="1"/>
</dbReference>
<dbReference type="InterPro" id="IPR000093">
    <property type="entry name" value="DNA_Rcmb_RecR"/>
</dbReference>
<protein>
    <recommendedName>
        <fullName evidence="7">Recombination protein RecR</fullName>
    </recommendedName>
</protein>
<keyword evidence="5 7" id="KW-0233">DNA recombination</keyword>
<dbReference type="PANTHER" id="PTHR30446">
    <property type="entry name" value="RECOMBINATION PROTEIN RECR"/>
    <property type="match status" value="1"/>
</dbReference>
<dbReference type="InterPro" id="IPR006171">
    <property type="entry name" value="TOPRIM_dom"/>
</dbReference>
<dbReference type="InterPro" id="IPR023627">
    <property type="entry name" value="Rcmb_RecR"/>
</dbReference>
<name>A0ABV6IXF0_9PROT</name>
<dbReference type="SUPFAM" id="SSF111304">
    <property type="entry name" value="Recombination protein RecR"/>
    <property type="match status" value="1"/>
</dbReference>
<keyword evidence="3 7" id="KW-0863">Zinc-finger</keyword>
<evidence type="ECO:0000256" key="5">
    <source>
        <dbReference type="ARBA" id="ARBA00023172"/>
    </source>
</evidence>
<dbReference type="Pfam" id="PF13662">
    <property type="entry name" value="Toprim_4"/>
    <property type="match status" value="1"/>
</dbReference>
<accession>A0ABV6IXF0</accession>
<comment type="caution">
    <text evidence="9">The sequence shown here is derived from an EMBL/GenBank/DDBJ whole genome shotgun (WGS) entry which is preliminary data.</text>
</comment>
<evidence type="ECO:0000313" key="10">
    <source>
        <dbReference type="Proteomes" id="UP001589789"/>
    </source>
</evidence>
<evidence type="ECO:0000259" key="8">
    <source>
        <dbReference type="PROSITE" id="PS50880"/>
    </source>
</evidence>
<dbReference type="RefSeq" id="WP_377052911.1">
    <property type="nucleotide sequence ID" value="NZ_JBHLVZ010000060.1"/>
</dbReference>
<evidence type="ECO:0000256" key="7">
    <source>
        <dbReference type="HAMAP-Rule" id="MF_00017"/>
    </source>
</evidence>
<keyword evidence="10" id="KW-1185">Reference proteome</keyword>
<dbReference type="Pfam" id="PF02132">
    <property type="entry name" value="RecR_ZnF"/>
    <property type="match status" value="1"/>
</dbReference>
<dbReference type="SMART" id="SM00493">
    <property type="entry name" value="TOPRIM"/>
    <property type="match status" value="1"/>
</dbReference>
<evidence type="ECO:0000256" key="4">
    <source>
        <dbReference type="ARBA" id="ARBA00022833"/>
    </source>
</evidence>
<evidence type="ECO:0000256" key="3">
    <source>
        <dbReference type="ARBA" id="ARBA00022771"/>
    </source>
</evidence>
<dbReference type="Pfam" id="PF21176">
    <property type="entry name" value="RecR_HhH"/>
    <property type="match status" value="1"/>
</dbReference>
<dbReference type="HAMAP" id="MF_00017">
    <property type="entry name" value="RecR"/>
    <property type="match status" value="1"/>
</dbReference>
<proteinExistence type="inferred from homology"/>
<dbReference type="InterPro" id="IPR034137">
    <property type="entry name" value="TOPRIM_RecR"/>
</dbReference>
<gene>
    <name evidence="7 9" type="primary">recR</name>
    <name evidence="9" type="ORF">ACFFIC_17360</name>
</gene>
<dbReference type="PROSITE" id="PS50880">
    <property type="entry name" value="TOPRIM"/>
    <property type="match status" value="1"/>
</dbReference>
<dbReference type="NCBIfam" id="TIGR00615">
    <property type="entry name" value="recR"/>
    <property type="match status" value="1"/>
</dbReference>
<organism evidence="9 10">
    <name type="scientific">Muricoccus vinaceus</name>
    <dbReference type="NCBI Taxonomy" id="424704"/>
    <lineage>
        <taxon>Bacteria</taxon>
        <taxon>Pseudomonadati</taxon>
        <taxon>Pseudomonadota</taxon>
        <taxon>Alphaproteobacteria</taxon>
        <taxon>Acetobacterales</taxon>
        <taxon>Roseomonadaceae</taxon>
        <taxon>Muricoccus</taxon>
    </lineage>
</organism>
<feature type="domain" description="Toprim" evidence="8">
    <location>
        <begin position="96"/>
        <end position="191"/>
    </location>
</feature>
<keyword evidence="2 7" id="KW-0227">DNA damage</keyword>
<reference evidence="9 10" key="1">
    <citation type="submission" date="2024-09" db="EMBL/GenBank/DDBJ databases">
        <authorList>
            <person name="Sun Q."/>
            <person name="Mori K."/>
        </authorList>
    </citation>
    <scope>NUCLEOTIDE SEQUENCE [LARGE SCALE GENOMIC DNA]</scope>
    <source>
        <strain evidence="9 10">CCM 7468</strain>
    </source>
</reference>
<keyword evidence="1 7" id="KW-0479">Metal-binding</keyword>
<comment type="similarity">
    <text evidence="7">Belongs to the RecR family.</text>
</comment>
<keyword evidence="6 7" id="KW-0234">DNA repair</keyword>
<keyword evidence="4 7" id="KW-0862">Zinc</keyword>
<dbReference type="Gene3D" id="3.40.1360.10">
    <property type="match status" value="1"/>
</dbReference>
<dbReference type="Pfam" id="PF21175">
    <property type="entry name" value="RecR_C"/>
    <property type="match status" value="1"/>
</dbReference>
<dbReference type="InterPro" id="IPR015967">
    <property type="entry name" value="Rcmb_RecR_Znf"/>
</dbReference>
<dbReference type="EMBL" id="JBHLVZ010000060">
    <property type="protein sequence ID" value="MFC0387298.1"/>
    <property type="molecule type" value="Genomic_DNA"/>
</dbReference>
<dbReference type="Gene3D" id="1.10.8.420">
    <property type="entry name" value="RecR Domain 1"/>
    <property type="match status" value="1"/>
</dbReference>
<dbReference type="Gene3D" id="3.30.60.80">
    <property type="match status" value="1"/>
</dbReference>
<sequence length="214" mass="22772">MPFDPSVARLAPAPTSVPPNDPVEQLIHLLSRLPGLGRRSARRAVLRMLQDPQRQMIPLARALEAAAEAVRPCRVCGNLDTRDPCAICRDPRRERGLVCVVEGVSDLWALERAGAHRGLYHVLGGTLSALAGVGPEDLSIQPLVERVAGGEVEEVILALPATVEGATTGHYLVDRLRPLPVPVTRLAQGVPMGGALDVLDDGTLAAALRARRPA</sequence>
<evidence type="ECO:0000256" key="1">
    <source>
        <dbReference type="ARBA" id="ARBA00022723"/>
    </source>
</evidence>
<comment type="function">
    <text evidence="7">May play a role in DNA repair. It seems to be involved in an RecBC-independent recombinational process of DNA repair. It may act with RecF and RecO.</text>
</comment>
<evidence type="ECO:0000256" key="2">
    <source>
        <dbReference type="ARBA" id="ARBA00022763"/>
    </source>
</evidence>
<dbReference type="Proteomes" id="UP001589789">
    <property type="component" value="Unassembled WGS sequence"/>
</dbReference>
<dbReference type="CDD" id="cd01025">
    <property type="entry name" value="TOPRIM_recR"/>
    <property type="match status" value="1"/>
</dbReference>
<evidence type="ECO:0000313" key="9">
    <source>
        <dbReference type="EMBL" id="MFC0387298.1"/>
    </source>
</evidence>
<feature type="zinc finger region" description="C4-type" evidence="7">
    <location>
        <begin position="73"/>
        <end position="88"/>
    </location>
</feature>
<evidence type="ECO:0000256" key="6">
    <source>
        <dbReference type="ARBA" id="ARBA00023204"/>
    </source>
</evidence>